<dbReference type="EMBL" id="JLXW01000011">
    <property type="protein sequence ID" value="KBZ59567.1"/>
    <property type="molecule type" value="Genomic_DNA"/>
</dbReference>
<dbReference type="InterPro" id="IPR032710">
    <property type="entry name" value="NTF2-like_dom_sf"/>
</dbReference>
<dbReference type="HOGENOM" id="CLU_125060_2_0_11"/>
<evidence type="ECO:0000313" key="2">
    <source>
        <dbReference type="EMBL" id="KBZ59567.1"/>
    </source>
</evidence>
<protein>
    <recommendedName>
        <fullName evidence="1">SnoaL-like domain-containing protein</fullName>
    </recommendedName>
</protein>
<gene>
    <name evidence="2" type="ORF">K875_05128</name>
</gene>
<proteinExistence type="predicted"/>
<dbReference type="PATRIC" id="fig|1324261.3.peg.5176"/>
<dbReference type="Pfam" id="PF12680">
    <property type="entry name" value="SnoaL_2"/>
    <property type="match status" value="1"/>
</dbReference>
<accession>A0A051TRI9</accession>
<name>A0A051TRI9_9MYCO</name>
<dbReference type="Proteomes" id="UP000025947">
    <property type="component" value="Unassembled WGS sequence"/>
</dbReference>
<comment type="caution">
    <text evidence="2">The sequence shown here is derived from an EMBL/GenBank/DDBJ whole genome shotgun (WGS) entry which is preliminary data.</text>
</comment>
<sequence>MSEVITRLMEANLLGVFDERDPHRRAAAIAVTYADDVEWIDDEGTATGHDELNAKAAELQEKLPGMHFVKASPVRHTRGLGFLAWEVRTPDDATVASGFDVAEIADERITRMWTVLNAPE</sequence>
<dbReference type="InterPro" id="IPR037401">
    <property type="entry name" value="SnoaL-like"/>
</dbReference>
<dbReference type="SUPFAM" id="SSF54427">
    <property type="entry name" value="NTF2-like"/>
    <property type="match status" value="1"/>
</dbReference>
<dbReference type="AlphaFoldDB" id="A0A051TRI9"/>
<dbReference type="Gene3D" id="3.10.450.50">
    <property type="match status" value="1"/>
</dbReference>
<dbReference type="RefSeq" id="WP_044487391.1">
    <property type="nucleotide sequence ID" value="NZ_KK328284.1"/>
</dbReference>
<feature type="domain" description="SnoaL-like" evidence="1">
    <location>
        <begin position="24"/>
        <end position="112"/>
    </location>
</feature>
<organism evidence="2 3">
    <name type="scientific">Mycobacterium [tuberculosis] TKK-01-0051</name>
    <dbReference type="NCBI Taxonomy" id="1324261"/>
    <lineage>
        <taxon>Bacteria</taxon>
        <taxon>Bacillati</taxon>
        <taxon>Actinomycetota</taxon>
        <taxon>Actinomycetes</taxon>
        <taxon>Mycobacteriales</taxon>
        <taxon>Mycobacteriaceae</taxon>
        <taxon>Mycobacterium</taxon>
        <taxon>Mycobacterium avium complex (MAC)</taxon>
    </lineage>
</organism>
<evidence type="ECO:0000259" key="1">
    <source>
        <dbReference type="Pfam" id="PF12680"/>
    </source>
</evidence>
<keyword evidence="3" id="KW-1185">Reference proteome</keyword>
<reference evidence="2 3" key="1">
    <citation type="submission" date="2014-04" db="EMBL/GenBank/DDBJ databases">
        <title>The Genome Sequence of Mycobacterium tuberculosis TKK-01-0051.</title>
        <authorList>
            <consortium name="The Broad Institute Genomics Platform"/>
            <consortium name="The Broad Institute Genome Sequencing Center for Infectious Disease"/>
            <person name="Earl A.M."/>
            <person name="Cohen K."/>
            <person name="Pym A."/>
            <person name="Bishai W."/>
            <person name="Maharaj K."/>
            <person name="Desjardins C."/>
            <person name="Abeel T."/>
            <person name="Young S."/>
            <person name="Zeng Q."/>
            <person name="Gargeya S."/>
            <person name="Abouelleil A."/>
            <person name="Alvarado L."/>
            <person name="Chapman S.B."/>
            <person name="Gainer-Dewar J."/>
            <person name="Goldberg J."/>
            <person name="Griggs A."/>
            <person name="Gujja S."/>
            <person name="Hansen M."/>
            <person name="Howarth C."/>
            <person name="Imamovic A."/>
            <person name="Larimer J."/>
            <person name="Murphy C."/>
            <person name="Naylor J."/>
            <person name="Pearson M."/>
            <person name="Poon T.W."/>
            <person name="Priest M."/>
            <person name="Roberts A."/>
            <person name="Saif S."/>
            <person name="Shea T."/>
            <person name="Sykes S."/>
            <person name="Wortman J."/>
            <person name="Nusbaum C."/>
            <person name="Birren B."/>
        </authorList>
    </citation>
    <scope>NUCLEOTIDE SEQUENCE [LARGE SCALE GENOMIC DNA]</scope>
    <source>
        <strain evidence="2 3">TKK-01-0051</strain>
    </source>
</reference>
<evidence type="ECO:0000313" key="3">
    <source>
        <dbReference type="Proteomes" id="UP000025947"/>
    </source>
</evidence>